<reference evidence="2 3" key="1">
    <citation type="submission" date="2018-04" db="EMBL/GenBank/DDBJ databases">
        <title>The genome of golden apple snail Pomacea canaliculata provides insight into stress tolerance and invasive adaptation.</title>
        <authorList>
            <person name="Liu C."/>
            <person name="Liu B."/>
            <person name="Ren Y."/>
            <person name="Zhang Y."/>
            <person name="Wang H."/>
            <person name="Li S."/>
            <person name="Jiang F."/>
            <person name="Yin L."/>
            <person name="Zhang G."/>
            <person name="Qian W."/>
            <person name="Fan W."/>
        </authorList>
    </citation>
    <scope>NUCLEOTIDE SEQUENCE [LARGE SCALE GENOMIC DNA]</scope>
    <source>
        <strain evidence="2">SZHN2017</strain>
        <tissue evidence="2">Muscle</tissue>
    </source>
</reference>
<evidence type="ECO:0000313" key="3">
    <source>
        <dbReference type="Proteomes" id="UP000245119"/>
    </source>
</evidence>
<dbReference type="Pfam" id="PF04991">
    <property type="entry name" value="LicD"/>
    <property type="match status" value="1"/>
</dbReference>
<gene>
    <name evidence="2" type="ORF">C0Q70_19596</name>
</gene>
<proteinExistence type="predicted"/>
<dbReference type="OrthoDB" id="419198at2759"/>
<keyword evidence="3" id="KW-1185">Reference proteome</keyword>
<evidence type="ECO:0000313" key="2">
    <source>
        <dbReference type="EMBL" id="PVD21423.1"/>
    </source>
</evidence>
<protein>
    <recommendedName>
        <fullName evidence="1">LicD/FKTN/FKRP nucleotidyltransferase domain-containing protein</fullName>
    </recommendedName>
</protein>
<dbReference type="AlphaFoldDB" id="A0A2T7NJS8"/>
<dbReference type="EMBL" id="PZQS01000012">
    <property type="protein sequence ID" value="PVD21423.1"/>
    <property type="molecule type" value="Genomic_DNA"/>
</dbReference>
<evidence type="ECO:0000259" key="1">
    <source>
        <dbReference type="Pfam" id="PF04991"/>
    </source>
</evidence>
<sequence length="222" mass="26152">MRPQWAAYRHQGLIPWDDDIDIVLNASQWREAHHALRSVPGFRLYAPRNQQWKFFMMDGPGDFYQWPFLDLYFFAEDDTHVWALTPMIKHELLAERGHVFPLTSVRWETWLLPAPRCLTRILTGSYDINTCLRGTETHKPNQTVYLQTHKVPCSRLHHVYPFVLRQAMADGMNVLESRRVGQHYFTITQCSARVFHINVAHFTCGRLLFLVSVMLMEDHICL</sequence>
<dbReference type="GO" id="GO:0009100">
    <property type="term" value="P:glycoprotein metabolic process"/>
    <property type="evidence" value="ECO:0007669"/>
    <property type="project" value="UniProtKB-ARBA"/>
</dbReference>
<dbReference type="InterPro" id="IPR007074">
    <property type="entry name" value="LicD/FKTN/FKRP_NTP_transf"/>
</dbReference>
<feature type="domain" description="LicD/FKTN/FKRP nucleotidyltransferase" evidence="1">
    <location>
        <begin position="7"/>
        <end position="27"/>
    </location>
</feature>
<organism evidence="2 3">
    <name type="scientific">Pomacea canaliculata</name>
    <name type="common">Golden apple snail</name>
    <dbReference type="NCBI Taxonomy" id="400727"/>
    <lineage>
        <taxon>Eukaryota</taxon>
        <taxon>Metazoa</taxon>
        <taxon>Spiralia</taxon>
        <taxon>Lophotrochozoa</taxon>
        <taxon>Mollusca</taxon>
        <taxon>Gastropoda</taxon>
        <taxon>Caenogastropoda</taxon>
        <taxon>Architaenioglossa</taxon>
        <taxon>Ampullarioidea</taxon>
        <taxon>Ampullariidae</taxon>
        <taxon>Pomacea</taxon>
    </lineage>
</organism>
<comment type="caution">
    <text evidence="2">The sequence shown here is derived from an EMBL/GenBank/DDBJ whole genome shotgun (WGS) entry which is preliminary data.</text>
</comment>
<name>A0A2T7NJS8_POMCA</name>
<accession>A0A2T7NJS8</accession>
<dbReference type="Proteomes" id="UP000245119">
    <property type="component" value="Linkage Group LG12"/>
</dbReference>